<comment type="cofactor">
    <cofactor evidence="6">
        <name>Mg(2+)</name>
        <dbReference type="ChEBI" id="CHEBI:18420"/>
    </cofactor>
    <cofactor evidence="6">
        <name>Mn(2+)</name>
        <dbReference type="ChEBI" id="CHEBI:29035"/>
    </cofactor>
    <text evidence="6">Mg(2+). Can also accept Mn(2+).</text>
</comment>
<evidence type="ECO:0000256" key="1">
    <source>
        <dbReference type="ARBA" id="ARBA00008748"/>
    </source>
</evidence>
<keyword evidence="5 6" id="KW-0067">ATP-binding</keyword>
<dbReference type="PROSITE" id="PS01075">
    <property type="entry name" value="ACETATE_KINASE_1"/>
    <property type="match status" value="1"/>
</dbReference>
<evidence type="ECO:0000256" key="2">
    <source>
        <dbReference type="ARBA" id="ARBA00022679"/>
    </source>
</evidence>
<comment type="subunit">
    <text evidence="6">Homodimer.</text>
</comment>
<reference evidence="9" key="1">
    <citation type="journal article" date="2019" name="Int. J. Syst. Evol. Microbiol.">
        <title>The Global Catalogue of Microorganisms (GCM) 10K type strain sequencing project: providing services to taxonomists for standard genome sequencing and annotation.</title>
        <authorList>
            <consortium name="The Broad Institute Genomics Platform"/>
            <consortium name="The Broad Institute Genome Sequencing Center for Infectious Disease"/>
            <person name="Wu L."/>
            <person name="Ma J."/>
        </authorList>
    </citation>
    <scope>NUCLEOTIDE SEQUENCE [LARGE SCALE GENOMIC DNA]</scope>
    <source>
        <strain evidence="9">JCM 17664</strain>
    </source>
</reference>
<evidence type="ECO:0000256" key="5">
    <source>
        <dbReference type="ARBA" id="ARBA00022840"/>
    </source>
</evidence>
<evidence type="ECO:0000256" key="7">
    <source>
        <dbReference type="RuleBase" id="RU003835"/>
    </source>
</evidence>
<dbReference type="EC" id="2.7.2.1" evidence="6"/>
<evidence type="ECO:0000313" key="9">
    <source>
        <dbReference type="Proteomes" id="UP001501207"/>
    </source>
</evidence>
<dbReference type="InterPro" id="IPR004372">
    <property type="entry name" value="Ac/propionate_kinase"/>
</dbReference>
<gene>
    <name evidence="6" type="primary">ackA</name>
    <name evidence="8" type="ORF">GCM10023143_29890</name>
</gene>
<dbReference type="PRINTS" id="PR00471">
    <property type="entry name" value="ACETATEKNASE"/>
</dbReference>
<comment type="catalytic activity">
    <reaction evidence="6">
        <text>acetate + ATP = acetyl phosphate + ADP</text>
        <dbReference type="Rhea" id="RHEA:11352"/>
        <dbReference type="ChEBI" id="CHEBI:22191"/>
        <dbReference type="ChEBI" id="CHEBI:30089"/>
        <dbReference type="ChEBI" id="CHEBI:30616"/>
        <dbReference type="ChEBI" id="CHEBI:456216"/>
        <dbReference type="EC" id="2.7.2.1"/>
    </reaction>
</comment>
<feature type="binding site" evidence="6">
    <location>
        <position position="7"/>
    </location>
    <ligand>
        <name>Mg(2+)</name>
        <dbReference type="ChEBI" id="CHEBI:18420"/>
    </ligand>
</feature>
<dbReference type="GO" id="GO:0016301">
    <property type="term" value="F:kinase activity"/>
    <property type="evidence" value="ECO:0007669"/>
    <property type="project" value="UniProtKB-KW"/>
</dbReference>
<keyword evidence="6" id="KW-0963">Cytoplasm</keyword>
<evidence type="ECO:0000256" key="3">
    <source>
        <dbReference type="ARBA" id="ARBA00022741"/>
    </source>
</evidence>
<keyword evidence="6" id="KW-0460">Magnesium</keyword>
<keyword evidence="2 6" id="KW-0808">Transferase</keyword>
<feature type="binding site" evidence="6">
    <location>
        <position position="384"/>
    </location>
    <ligand>
        <name>Mg(2+)</name>
        <dbReference type="ChEBI" id="CHEBI:18420"/>
    </ligand>
</feature>
<organism evidence="8 9">
    <name type="scientific">Compostibacter hankyongensis</name>
    <dbReference type="NCBI Taxonomy" id="1007089"/>
    <lineage>
        <taxon>Bacteria</taxon>
        <taxon>Pseudomonadati</taxon>
        <taxon>Bacteroidota</taxon>
        <taxon>Chitinophagia</taxon>
        <taxon>Chitinophagales</taxon>
        <taxon>Chitinophagaceae</taxon>
        <taxon>Compostibacter</taxon>
    </lineage>
</organism>
<dbReference type="CDD" id="cd24010">
    <property type="entry name" value="ASKHA_NBD_AcK_PK"/>
    <property type="match status" value="1"/>
</dbReference>
<feature type="binding site" evidence="6">
    <location>
        <begin position="209"/>
        <end position="213"/>
    </location>
    <ligand>
        <name>ATP</name>
        <dbReference type="ChEBI" id="CHEBI:30616"/>
    </ligand>
</feature>
<evidence type="ECO:0000256" key="6">
    <source>
        <dbReference type="HAMAP-Rule" id="MF_00020"/>
    </source>
</evidence>
<feature type="binding site" evidence="6">
    <location>
        <position position="14"/>
    </location>
    <ligand>
        <name>ATP</name>
        <dbReference type="ChEBI" id="CHEBI:30616"/>
    </ligand>
</feature>
<accession>A0ABP8G518</accession>
<feature type="site" description="Transition state stabilizer" evidence="6">
    <location>
        <position position="183"/>
    </location>
</feature>
<keyword evidence="3 6" id="KW-0547">Nucleotide-binding</keyword>
<dbReference type="PROSITE" id="PS01076">
    <property type="entry name" value="ACETATE_KINASE_2"/>
    <property type="match status" value="1"/>
</dbReference>
<feature type="binding site" evidence="6">
    <location>
        <position position="94"/>
    </location>
    <ligand>
        <name>substrate</name>
    </ligand>
</feature>
<keyword evidence="9" id="KW-1185">Reference proteome</keyword>
<dbReference type="HAMAP" id="MF_00020">
    <property type="entry name" value="Acetate_kinase"/>
    <property type="match status" value="1"/>
</dbReference>
<feature type="site" description="Transition state stabilizer" evidence="6">
    <location>
        <position position="242"/>
    </location>
</feature>
<dbReference type="Pfam" id="PF00871">
    <property type="entry name" value="Acetate_kinase"/>
    <property type="match status" value="1"/>
</dbReference>
<evidence type="ECO:0000256" key="4">
    <source>
        <dbReference type="ARBA" id="ARBA00022777"/>
    </source>
</evidence>
<keyword evidence="4 6" id="KW-0418">Kinase</keyword>
<name>A0ABP8G518_9BACT</name>
<comment type="caution">
    <text evidence="8">The sequence shown here is derived from an EMBL/GenBank/DDBJ whole genome shotgun (WGS) entry which is preliminary data.</text>
</comment>
<dbReference type="PANTHER" id="PTHR21060:SF15">
    <property type="entry name" value="ACETATE KINASE-RELATED"/>
    <property type="match status" value="1"/>
</dbReference>
<proteinExistence type="inferred from homology"/>
<dbReference type="Proteomes" id="UP001501207">
    <property type="component" value="Unassembled WGS sequence"/>
</dbReference>
<dbReference type="RefSeq" id="WP_344980775.1">
    <property type="nucleotide sequence ID" value="NZ_BAABFN010000020.1"/>
</dbReference>
<sequence>MHVLVINAGSSSLKYEYIDTDTRKTLCSGLADRIGLPGSSLVHRVYTEAGTTEQISQKNFPDHTAAMQEAVTLLTRGQHPVVHHPEAVKAIGHRVVHGGEAYTHTVLINDAVKADIRRLSPLVPLHNPANLQGIAVAEAFFPQARHIAVFDTAFHQTMPARAYRYAIPNELYEKQGIRSFGFHGISHAYVSREAAHHLGNPGARIITLHLGNGCSMAAVQNGRSIDTSMGLGALDGLIMGTRSGQLDPTVIFYLTETLGYKPGQVRHLLNKESGLKGLSGFSDMREVHRAADAGEKEARLALDMYAYRIKKFIGAYIAAMNGVDALVFTAGVGENDAAMRAQICSDLDFFGIRLDRTRNEQKSSELREIQISGALPLLVVPTREELAIAVETARLITDHDENP</sequence>
<dbReference type="NCBIfam" id="TIGR00016">
    <property type="entry name" value="ackA"/>
    <property type="match status" value="1"/>
</dbReference>
<dbReference type="InterPro" id="IPR043129">
    <property type="entry name" value="ATPase_NBD"/>
</dbReference>
<keyword evidence="6" id="KW-0479">Metal-binding</keyword>
<dbReference type="Gene3D" id="3.30.420.40">
    <property type="match status" value="2"/>
</dbReference>
<dbReference type="InterPro" id="IPR023865">
    <property type="entry name" value="Aliphatic_acid_kinase_CS"/>
</dbReference>
<dbReference type="SUPFAM" id="SSF53067">
    <property type="entry name" value="Actin-like ATPase domain"/>
    <property type="match status" value="2"/>
</dbReference>
<comment type="function">
    <text evidence="6">Catalyzes the formation of acetyl phosphate from acetate and ATP. Can also catalyze the reverse reaction.</text>
</comment>
<protein>
    <recommendedName>
        <fullName evidence="6">Acetate kinase</fullName>
        <ecNumber evidence="6">2.7.2.1</ecNumber>
    </recommendedName>
    <alternativeName>
        <fullName evidence="6">Acetokinase</fullName>
    </alternativeName>
</protein>
<comment type="pathway">
    <text evidence="6">Metabolic intermediate biosynthesis; acetyl-CoA biosynthesis; acetyl-CoA from acetate: step 1/2.</text>
</comment>
<dbReference type="EMBL" id="BAABFN010000020">
    <property type="protein sequence ID" value="GAA4317679.1"/>
    <property type="molecule type" value="Genomic_DNA"/>
</dbReference>
<feature type="binding site" evidence="6">
    <location>
        <begin position="331"/>
        <end position="335"/>
    </location>
    <ligand>
        <name>ATP</name>
        <dbReference type="ChEBI" id="CHEBI:30616"/>
    </ligand>
</feature>
<evidence type="ECO:0000313" key="8">
    <source>
        <dbReference type="EMBL" id="GAA4317679.1"/>
    </source>
</evidence>
<dbReference type="PIRSF" id="PIRSF000722">
    <property type="entry name" value="Acetate_prop_kin"/>
    <property type="match status" value="1"/>
</dbReference>
<dbReference type="InterPro" id="IPR000890">
    <property type="entry name" value="Aliphatic_acid_kin_short-chain"/>
</dbReference>
<feature type="binding site" evidence="6">
    <location>
        <begin position="283"/>
        <end position="285"/>
    </location>
    <ligand>
        <name>ATP</name>
        <dbReference type="ChEBI" id="CHEBI:30616"/>
    </ligand>
</feature>
<comment type="similarity">
    <text evidence="1 6 7">Belongs to the acetokinase family.</text>
</comment>
<dbReference type="PANTHER" id="PTHR21060">
    <property type="entry name" value="ACETATE KINASE"/>
    <property type="match status" value="1"/>
</dbReference>
<comment type="subcellular location">
    <subcellularLocation>
        <location evidence="6">Cytoplasm</location>
    </subcellularLocation>
</comment>
<feature type="active site" description="Proton donor/acceptor" evidence="6">
    <location>
        <position position="151"/>
    </location>
</feature>